<feature type="transmembrane region" description="Helical" evidence="2">
    <location>
        <begin position="71"/>
        <end position="90"/>
    </location>
</feature>
<evidence type="ECO:0008006" key="5">
    <source>
        <dbReference type="Google" id="ProtNLM"/>
    </source>
</evidence>
<evidence type="ECO:0000256" key="2">
    <source>
        <dbReference type="SAM" id="Phobius"/>
    </source>
</evidence>
<dbReference type="EMBL" id="FUZP01000001">
    <property type="protein sequence ID" value="SKC37574.1"/>
    <property type="molecule type" value="Genomic_DNA"/>
</dbReference>
<feature type="transmembrane region" description="Helical" evidence="2">
    <location>
        <begin position="96"/>
        <end position="118"/>
    </location>
</feature>
<proteinExistence type="predicted"/>
<accession>A0A1T5IEI1</accession>
<dbReference type="RefSeq" id="WP_079726576.1">
    <property type="nucleotide sequence ID" value="NZ_FUZP01000001.1"/>
</dbReference>
<keyword evidence="2" id="KW-0812">Transmembrane</keyword>
<evidence type="ECO:0000313" key="3">
    <source>
        <dbReference type="EMBL" id="SKC37574.1"/>
    </source>
</evidence>
<dbReference type="AlphaFoldDB" id="A0A1T5IEI1"/>
<keyword evidence="2" id="KW-1133">Transmembrane helix</keyword>
<evidence type="ECO:0000256" key="1">
    <source>
        <dbReference type="SAM" id="MobiDB-lite"/>
    </source>
</evidence>
<protein>
    <recommendedName>
        <fullName evidence="5">Phospholipase_D-nuclease N-terminal</fullName>
    </recommendedName>
</protein>
<dbReference type="OrthoDB" id="6053908at2"/>
<feature type="transmembrane region" description="Helical" evidence="2">
    <location>
        <begin position="32"/>
        <end position="50"/>
    </location>
</feature>
<organism evidence="3 4">
    <name type="scientific">Okibacterium fritillariae</name>
    <dbReference type="NCBI Taxonomy" id="123320"/>
    <lineage>
        <taxon>Bacteria</taxon>
        <taxon>Bacillati</taxon>
        <taxon>Actinomycetota</taxon>
        <taxon>Actinomycetes</taxon>
        <taxon>Micrococcales</taxon>
        <taxon>Microbacteriaceae</taxon>
        <taxon>Okibacterium</taxon>
    </lineage>
</organism>
<name>A0A1T5IEI1_9MICO</name>
<evidence type="ECO:0000313" key="4">
    <source>
        <dbReference type="Proteomes" id="UP000190857"/>
    </source>
</evidence>
<dbReference type="STRING" id="123320.SAMN06309945_0344"/>
<keyword evidence="4" id="KW-1185">Reference proteome</keyword>
<dbReference type="Proteomes" id="UP000190857">
    <property type="component" value="Unassembled WGS sequence"/>
</dbReference>
<feature type="compositionally biased region" description="Polar residues" evidence="1">
    <location>
        <begin position="132"/>
        <end position="151"/>
    </location>
</feature>
<sequence>MDPAAVNSWGWFALALVNAGLAEQKNRSRLNWFLVSIFLGPIATLLIVVWKPAPAQPDDEAPQPISLSTGFLAIGVTLALASIIVIALLASSPPSILAWIISGVMMAGALACLITFVVRRPADRARSLAGAPQQTPAPSNTEVSAQDRASS</sequence>
<feature type="region of interest" description="Disordered" evidence="1">
    <location>
        <begin position="127"/>
        <end position="151"/>
    </location>
</feature>
<reference evidence="3 4" key="1">
    <citation type="submission" date="2017-02" db="EMBL/GenBank/DDBJ databases">
        <authorList>
            <person name="Peterson S.W."/>
        </authorList>
    </citation>
    <scope>NUCLEOTIDE SEQUENCE [LARGE SCALE GENOMIC DNA]</scope>
    <source>
        <strain evidence="3 4">VKM Ac-2059</strain>
    </source>
</reference>
<keyword evidence="2" id="KW-0472">Membrane</keyword>
<gene>
    <name evidence="3" type="ORF">SAMN06309945_0344</name>
</gene>